<keyword evidence="3" id="KW-0813">Transport</keyword>
<accession>A0A5R9IIM9</accession>
<reference evidence="5 6" key="1">
    <citation type="submission" date="2019-05" db="EMBL/GenBank/DDBJ databases">
        <title>Genome sequences of Thalassotalea litorea 1K03283.</title>
        <authorList>
            <person name="Zhang D."/>
        </authorList>
    </citation>
    <scope>NUCLEOTIDE SEQUENCE [LARGE SCALE GENOMIC DNA]</scope>
    <source>
        <strain evidence="5 6">MCCC 1K03283</strain>
    </source>
</reference>
<dbReference type="EMBL" id="VCBC01000007">
    <property type="protein sequence ID" value="TLU65404.1"/>
    <property type="molecule type" value="Genomic_DNA"/>
</dbReference>
<comment type="similarity">
    <text evidence="2">Belongs to the bacterial solute-binding protein 7 family.</text>
</comment>
<dbReference type="InterPro" id="IPR004682">
    <property type="entry name" value="TRAP_DctP"/>
</dbReference>
<keyword evidence="6" id="KW-1185">Reference proteome</keyword>
<dbReference type="GO" id="GO:0055085">
    <property type="term" value="P:transmembrane transport"/>
    <property type="evidence" value="ECO:0007669"/>
    <property type="project" value="InterPro"/>
</dbReference>
<dbReference type="CDD" id="cd13672">
    <property type="entry name" value="PBP2_TRAP_Siap"/>
    <property type="match status" value="1"/>
</dbReference>
<dbReference type="AlphaFoldDB" id="A0A5R9IIM9"/>
<keyword evidence="4" id="KW-0732">Signal</keyword>
<dbReference type="GO" id="GO:0030288">
    <property type="term" value="C:outer membrane-bounded periplasmic space"/>
    <property type="evidence" value="ECO:0007669"/>
    <property type="project" value="InterPro"/>
</dbReference>
<protein>
    <submittedName>
        <fullName evidence="5">DctP family TRAP transporter solute-binding subunit</fullName>
    </submittedName>
</protein>
<name>A0A5R9IIM9_9GAMM</name>
<dbReference type="NCBIfam" id="TIGR00787">
    <property type="entry name" value="dctP"/>
    <property type="match status" value="1"/>
</dbReference>
<proteinExistence type="inferred from homology"/>
<evidence type="ECO:0000256" key="4">
    <source>
        <dbReference type="ARBA" id="ARBA00022729"/>
    </source>
</evidence>
<gene>
    <name evidence="5" type="ORF">FE810_08315</name>
</gene>
<evidence type="ECO:0000256" key="2">
    <source>
        <dbReference type="ARBA" id="ARBA00009023"/>
    </source>
</evidence>
<dbReference type="PIRSF" id="PIRSF006470">
    <property type="entry name" value="DctB"/>
    <property type="match status" value="1"/>
</dbReference>
<dbReference type="Pfam" id="PF03480">
    <property type="entry name" value="DctP"/>
    <property type="match status" value="1"/>
</dbReference>
<dbReference type="InterPro" id="IPR018389">
    <property type="entry name" value="DctP_fam"/>
</dbReference>
<dbReference type="Gene3D" id="3.40.190.170">
    <property type="entry name" value="Bacterial extracellular solute-binding protein, family 7"/>
    <property type="match status" value="1"/>
</dbReference>
<comment type="subcellular location">
    <subcellularLocation>
        <location evidence="1">Cell envelope</location>
    </subcellularLocation>
</comment>
<dbReference type="InterPro" id="IPR038404">
    <property type="entry name" value="TRAP_DctP_sf"/>
</dbReference>
<dbReference type="Proteomes" id="UP000307790">
    <property type="component" value="Unassembled WGS sequence"/>
</dbReference>
<dbReference type="PANTHER" id="PTHR33376">
    <property type="match status" value="1"/>
</dbReference>
<evidence type="ECO:0000313" key="6">
    <source>
        <dbReference type="Proteomes" id="UP000307790"/>
    </source>
</evidence>
<organism evidence="5 6">
    <name type="scientific">Thalassotalea litorea</name>
    <dbReference type="NCBI Taxonomy" id="2020715"/>
    <lineage>
        <taxon>Bacteria</taxon>
        <taxon>Pseudomonadati</taxon>
        <taxon>Pseudomonadota</taxon>
        <taxon>Gammaproteobacteria</taxon>
        <taxon>Alteromonadales</taxon>
        <taxon>Colwelliaceae</taxon>
        <taxon>Thalassotalea</taxon>
    </lineage>
</organism>
<evidence type="ECO:0000256" key="1">
    <source>
        <dbReference type="ARBA" id="ARBA00004196"/>
    </source>
</evidence>
<evidence type="ECO:0000256" key="3">
    <source>
        <dbReference type="ARBA" id="ARBA00022448"/>
    </source>
</evidence>
<sequence>MVSGNASAEHPEVKRLTWGHVYETSEPLHKWALWAADQIHKQTDGRYNIDVFPTSIMGKEAELNQSLTLGTLDIIYTGTSFAGQTYPPMSLSELPYIFRDYQHWQRFTESPLFNEMIAGYKQATHGNQVIGNNYYGQRHLTSNKPITTPAQMQNLKLRVPNASIYKMFPLAVGANPSPIAFSEVYLALQQGVVDAQENPLPTIKAKKFYEVQAYISLTGHLQGSILTVLSHRLWSSLSEQDKQIFASVLKQAAQGVSADTRHAELALIDWFEKQGTKVLTVDRALFREKTLPQHATIKHQLGAEFYDRLQKIQ</sequence>
<comment type="caution">
    <text evidence="5">The sequence shown here is derived from an EMBL/GenBank/DDBJ whole genome shotgun (WGS) entry which is preliminary data.</text>
</comment>
<dbReference type="NCBIfam" id="NF037995">
    <property type="entry name" value="TRAP_S1"/>
    <property type="match status" value="1"/>
</dbReference>
<evidence type="ECO:0000313" key="5">
    <source>
        <dbReference type="EMBL" id="TLU65404.1"/>
    </source>
</evidence>
<dbReference type="PANTHER" id="PTHR33376:SF4">
    <property type="entry name" value="SIALIC ACID-BINDING PERIPLASMIC PROTEIN SIAP"/>
    <property type="match status" value="1"/>
</dbReference>
<dbReference type="OrthoDB" id="9771186at2"/>